<name>A0ABP7CS33_9MICO</name>
<dbReference type="InterPro" id="IPR002734">
    <property type="entry name" value="RibDG_C"/>
</dbReference>
<dbReference type="Pfam" id="PF01872">
    <property type="entry name" value="RibD_C"/>
    <property type="match status" value="1"/>
</dbReference>
<protein>
    <submittedName>
        <fullName evidence="2">Dihydrofolate reductase family protein</fullName>
    </submittedName>
</protein>
<evidence type="ECO:0000259" key="1">
    <source>
        <dbReference type="Pfam" id="PF01872"/>
    </source>
</evidence>
<organism evidence="2 3">
    <name type="scientific">Terrabacter ginsenosidimutans</name>
    <dbReference type="NCBI Taxonomy" id="490575"/>
    <lineage>
        <taxon>Bacteria</taxon>
        <taxon>Bacillati</taxon>
        <taxon>Actinomycetota</taxon>
        <taxon>Actinomycetes</taxon>
        <taxon>Micrococcales</taxon>
        <taxon>Intrasporangiaceae</taxon>
        <taxon>Terrabacter</taxon>
    </lineage>
</organism>
<dbReference type="Gene3D" id="3.40.430.10">
    <property type="entry name" value="Dihydrofolate Reductase, subunit A"/>
    <property type="match status" value="1"/>
</dbReference>
<dbReference type="InterPro" id="IPR024072">
    <property type="entry name" value="DHFR-like_dom_sf"/>
</dbReference>
<evidence type="ECO:0000313" key="3">
    <source>
        <dbReference type="Proteomes" id="UP001501468"/>
    </source>
</evidence>
<evidence type="ECO:0000313" key="2">
    <source>
        <dbReference type="EMBL" id="GAA3695244.1"/>
    </source>
</evidence>
<dbReference type="PANTHER" id="PTHR38011">
    <property type="entry name" value="DIHYDROFOLATE REDUCTASE FAMILY PROTEIN (AFU_ORTHOLOGUE AFUA_8G06820)"/>
    <property type="match status" value="1"/>
</dbReference>
<dbReference type="EMBL" id="BAABDC010000001">
    <property type="protein sequence ID" value="GAA3695244.1"/>
    <property type="molecule type" value="Genomic_DNA"/>
</dbReference>
<gene>
    <name evidence="2" type="ORF">GCM10022399_09720</name>
</gene>
<comment type="caution">
    <text evidence="2">The sequence shown here is derived from an EMBL/GenBank/DDBJ whole genome shotgun (WGS) entry which is preliminary data.</text>
</comment>
<sequence length="200" mass="22005">MRRIVVYTITSLDGSVDDPNRLFPAEVDPDQPQPPTFDDELVARETALIERQDAVLLGRHMYDEWSRYWPTSDVQPFAGFINGVKKFVVTSTPLTTSSTDAWGDAEVVSGQLTDIVRDLKALPGKDIGVHGSIELAQSLIAEGLVDELHLAVAPVVDPEGRRLFERATDLQRLALVSATPTPSGALWLVYRPRDADPASR</sequence>
<dbReference type="SUPFAM" id="SSF53597">
    <property type="entry name" value="Dihydrofolate reductase-like"/>
    <property type="match status" value="1"/>
</dbReference>
<dbReference type="PANTHER" id="PTHR38011:SF2">
    <property type="entry name" value="BIFUNCTIONAL DEAMINASE-REDUCTASE DOMAIN PROTEIN"/>
    <property type="match status" value="1"/>
</dbReference>
<reference evidence="3" key="1">
    <citation type="journal article" date="2019" name="Int. J. Syst. Evol. Microbiol.">
        <title>The Global Catalogue of Microorganisms (GCM) 10K type strain sequencing project: providing services to taxonomists for standard genome sequencing and annotation.</title>
        <authorList>
            <consortium name="The Broad Institute Genomics Platform"/>
            <consortium name="The Broad Institute Genome Sequencing Center for Infectious Disease"/>
            <person name="Wu L."/>
            <person name="Ma J."/>
        </authorList>
    </citation>
    <scope>NUCLEOTIDE SEQUENCE [LARGE SCALE GENOMIC DNA]</scope>
    <source>
        <strain evidence="3">JCM 17125</strain>
    </source>
</reference>
<proteinExistence type="predicted"/>
<dbReference type="Proteomes" id="UP001501468">
    <property type="component" value="Unassembled WGS sequence"/>
</dbReference>
<dbReference type="RefSeq" id="WP_344942330.1">
    <property type="nucleotide sequence ID" value="NZ_BAABDC010000001.1"/>
</dbReference>
<keyword evidence="3" id="KW-1185">Reference proteome</keyword>
<accession>A0ABP7CS33</accession>
<dbReference type="InterPro" id="IPR050765">
    <property type="entry name" value="Riboflavin_Biosynth_HTPR"/>
</dbReference>
<feature type="domain" description="Bacterial bifunctional deaminase-reductase C-terminal" evidence="1">
    <location>
        <begin position="4"/>
        <end position="184"/>
    </location>
</feature>